<dbReference type="AlphaFoldDB" id="A0AAU7ZRW6"/>
<dbReference type="KEGG" id="tpsc:RBB77_01900"/>
<dbReference type="EMBL" id="CP132942">
    <property type="protein sequence ID" value="XCB33661.1"/>
    <property type="molecule type" value="Genomic_DNA"/>
</dbReference>
<protein>
    <submittedName>
        <fullName evidence="1">Uncharacterized protein</fullName>
    </submittedName>
</protein>
<dbReference type="RefSeq" id="WP_353064502.1">
    <property type="nucleotide sequence ID" value="NZ_CP132942.1"/>
</dbReference>
<reference evidence="1" key="1">
    <citation type="submission" date="2023-08" db="EMBL/GenBank/DDBJ databases">
        <authorList>
            <person name="Messyasz A."/>
            <person name="Mannisto M.K."/>
            <person name="Kerkhof L.J."/>
            <person name="Haggblom M."/>
        </authorList>
    </citation>
    <scope>NUCLEOTIDE SEQUENCE</scope>
    <source>
        <strain evidence="1">X5P6</strain>
    </source>
</reference>
<proteinExistence type="predicted"/>
<gene>
    <name evidence="1" type="ORF">RBB77_01900</name>
</gene>
<name>A0AAU7ZRW6_9BACT</name>
<evidence type="ECO:0000313" key="1">
    <source>
        <dbReference type="EMBL" id="XCB33661.1"/>
    </source>
</evidence>
<organism evidence="1">
    <name type="scientific">Tunturiibacter psychrotolerans</name>
    <dbReference type="NCBI Taxonomy" id="3069686"/>
    <lineage>
        <taxon>Bacteria</taxon>
        <taxon>Pseudomonadati</taxon>
        <taxon>Acidobacteriota</taxon>
        <taxon>Terriglobia</taxon>
        <taxon>Terriglobales</taxon>
        <taxon>Acidobacteriaceae</taxon>
        <taxon>Tunturiibacter</taxon>
    </lineage>
</organism>
<reference evidence="1" key="2">
    <citation type="journal article" date="2024" name="Environ. Microbiol.">
        <title>Genome analysis and description of Tunturibacter gen. nov. expands the diversity of Terriglobia in tundra soils.</title>
        <authorList>
            <person name="Messyasz A."/>
            <person name="Mannisto M.K."/>
            <person name="Kerkhof L.J."/>
            <person name="Haggblom M.M."/>
        </authorList>
    </citation>
    <scope>NUCLEOTIDE SEQUENCE</scope>
    <source>
        <strain evidence="1">X5P6</strain>
    </source>
</reference>
<sequence length="76" mass="8431">MLIMLKPIDYPEMYVISQGLPALQLPTGGSLQRQSTLHIGALESTRPATAYDARAFTSAEGVGLVRINSRWLNRMR</sequence>
<accession>A0AAU7ZRW6</accession>